<keyword evidence="1" id="KW-0732">Signal</keyword>
<evidence type="ECO:0000256" key="1">
    <source>
        <dbReference type="SAM" id="SignalP"/>
    </source>
</evidence>
<dbReference type="EMBL" id="BAAAHK010000016">
    <property type="protein sequence ID" value="GAA0953990.1"/>
    <property type="molecule type" value="Genomic_DNA"/>
</dbReference>
<accession>A0ABP4BRU3</accession>
<reference evidence="3" key="1">
    <citation type="journal article" date="2019" name="Int. J. Syst. Evol. Microbiol.">
        <title>The Global Catalogue of Microorganisms (GCM) 10K type strain sequencing project: providing services to taxonomists for standard genome sequencing and annotation.</title>
        <authorList>
            <consortium name="The Broad Institute Genomics Platform"/>
            <consortium name="The Broad Institute Genome Sequencing Center for Infectious Disease"/>
            <person name="Wu L."/>
            <person name="Ma J."/>
        </authorList>
    </citation>
    <scope>NUCLEOTIDE SEQUENCE [LARGE SCALE GENOMIC DNA]</scope>
    <source>
        <strain evidence="3">JCM 10977</strain>
    </source>
</reference>
<name>A0ABP4BRU3_9ACTN</name>
<feature type="signal peptide" evidence="1">
    <location>
        <begin position="1"/>
        <end position="30"/>
    </location>
</feature>
<organism evidence="2 3">
    <name type="scientific">Kribbella koreensis</name>
    <dbReference type="NCBI Taxonomy" id="57909"/>
    <lineage>
        <taxon>Bacteria</taxon>
        <taxon>Bacillati</taxon>
        <taxon>Actinomycetota</taxon>
        <taxon>Actinomycetes</taxon>
        <taxon>Propionibacteriales</taxon>
        <taxon>Kribbellaceae</taxon>
        <taxon>Kribbella</taxon>
    </lineage>
</organism>
<gene>
    <name evidence="2" type="ORF">GCM10009554_59140</name>
</gene>
<protein>
    <recommendedName>
        <fullName evidence="4">Secreted protein</fullName>
    </recommendedName>
</protein>
<proteinExistence type="predicted"/>
<evidence type="ECO:0000313" key="3">
    <source>
        <dbReference type="Proteomes" id="UP001500542"/>
    </source>
</evidence>
<keyword evidence="3" id="KW-1185">Reference proteome</keyword>
<evidence type="ECO:0008006" key="4">
    <source>
        <dbReference type="Google" id="ProtNLM"/>
    </source>
</evidence>
<evidence type="ECO:0000313" key="2">
    <source>
        <dbReference type="EMBL" id="GAA0953990.1"/>
    </source>
</evidence>
<sequence length="135" mass="14522">MRKMIRVKSVLAVMALAATTVLISPSTASAATWAGAGGCISRNGDVVQKVYLHNQCGRKYWVRATFTCPSSWLEYAWSYSGASSTIVASPYVSCWYLKLEWCAACTGKNAAAEMADSSLWKPFPQDPAATLAGAR</sequence>
<comment type="caution">
    <text evidence="2">The sequence shown here is derived from an EMBL/GenBank/DDBJ whole genome shotgun (WGS) entry which is preliminary data.</text>
</comment>
<dbReference type="RefSeq" id="WP_343977375.1">
    <property type="nucleotide sequence ID" value="NZ_BAAAHK010000016.1"/>
</dbReference>
<dbReference type="Proteomes" id="UP001500542">
    <property type="component" value="Unassembled WGS sequence"/>
</dbReference>
<feature type="chain" id="PRO_5045943003" description="Secreted protein" evidence="1">
    <location>
        <begin position="31"/>
        <end position="135"/>
    </location>
</feature>